<dbReference type="UniPathway" id="UPA00074">
    <property type="reaction ID" value="UER00942"/>
</dbReference>
<comment type="catalytic activity">
    <reaction evidence="5 6">
        <text>5-amino-1-(5-phospho-beta-D-ribosyl)imidazole + hydrogencarbonate + ATP = 5-carboxyamino-1-(5-phospho-D-ribosyl)imidazole + ADP + phosphate + 2 H(+)</text>
        <dbReference type="Rhea" id="RHEA:19317"/>
        <dbReference type="ChEBI" id="CHEBI:15378"/>
        <dbReference type="ChEBI" id="CHEBI:17544"/>
        <dbReference type="ChEBI" id="CHEBI:30616"/>
        <dbReference type="ChEBI" id="CHEBI:43474"/>
        <dbReference type="ChEBI" id="CHEBI:58730"/>
        <dbReference type="ChEBI" id="CHEBI:137981"/>
        <dbReference type="ChEBI" id="CHEBI:456216"/>
        <dbReference type="EC" id="6.3.4.18"/>
    </reaction>
</comment>
<keyword evidence="4 5" id="KW-0067">ATP-binding</keyword>
<accession>A0A6L8WAI2</accession>
<dbReference type="Pfam" id="PF22660">
    <property type="entry name" value="RS_preATP-grasp-like"/>
    <property type="match status" value="1"/>
</dbReference>
<dbReference type="InterPro" id="IPR005875">
    <property type="entry name" value="PurK"/>
</dbReference>
<evidence type="ECO:0000256" key="6">
    <source>
        <dbReference type="RuleBase" id="RU361200"/>
    </source>
</evidence>
<dbReference type="NCBIfam" id="NF004679">
    <property type="entry name" value="PRK06019.1-5"/>
    <property type="match status" value="1"/>
</dbReference>
<feature type="binding site" evidence="5">
    <location>
        <begin position="181"/>
        <end position="184"/>
    </location>
    <ligand>
        <name>ATP</name>
        <dbReference type="ChEBI" id="CHEBI:30616"/>
    </ligand>
</feature>
<evidence type="ECO:0000256" key="5">
    <source>
        <dbReference type="HAMAP-Rule" id="MF_01928"/>
    </source>
</evidence>
<evidence type="ECO:0000313" key="9">
    <source>
        <dbReference type="Proteomes" id="UP000476030"/>
    </source>
</evidence>
<organism evidence="8 9">
    <name type="scientific">Sneathiella litorea</name>
    <dbReference type="NCBI Taxonomy" id="2606216"/>
    <lineage>
        <taxon>Bacteria</taxon>
        <taxon>Pseudomonadati</taxon>
        <taxon>Pseudomonadota</taxon>
        <taxon>Alphaproteobacteria</taxon>
        <taxon>Sneathiellales</taxon>
        <taxon>Sneathiellaceae</taxon>
        <taxon>Sneathiella</taxon>
    </lineage>
</organism>
<proteinExistence type="inferred from homology"/>
<dbReference type="InterPro" id="IPR016185">
    <property type="entry name" value="PreATP-grasp_dom_sf"/>
</dbReference>
<keyword evidence="3 5" id="KW-0658">Purine biosynthesis</keyword>
<dbReference type="NCBIfam" id="TIGR01161">
    <property type="entry name" value="purK"/>
    <property type="match status" value="1"/>
</dbReference>
<evidence type="ECO:0000256" key="2">
    <source>
        <dbReference type="ARBA" id="ARBA00022741"/>
    </source>
</evidence>
<comment type="subunit">
    <text evidence="5 6">Homodimer.</text>
</comment>
<dbReference type="Gene3D" id="3.30.470.20">
    <property type="entry name" value="ATP-grasp fold, B domain"/>
    <property type="match status" value="1"/>
</dbReference>
<evidence type="ECO:0000259" key="7">
    <source>
        <dbReference type="PROSITE" id="PS50975"/>
    </source>
</evidence>
<dbReference type="EC" id="6.3.4.18" evidence="5 6"/>
<dbReference type="NCBIfam" id="NF004675">
    <property type="entry name" value="PRK06019.1-1"/>
    <property type="match status" value="1"/>
</dbReference>
<dbReference type="GO" id="GO:0006189">
    <property type="term" value="P:'de novo' IMP biosynthetic process"/>
    <property type="evidence" value="ECO:0007669"/>
    <property type="project" value="UniProtKB-UniRule"/>
</dbReference>
<dbReference type="Proteomes" id="UP000476030">
    <property type="component" value="Unassembled WGS sequence"/>
</dbReference>
<evidence type="ECO:0000256" key="4">
    <source>
        <dbReference type="ARBA" id="ARBA00022840"/>
    </source>
</evidence>
<feature type="binding site" evidence="5">
    <location>
        <begin position="266"/>
        <end position="267"/>
    </location>
    <ligand>
        <name>ATP</name>
        <dbReference type="ChEBI" id="CHEBI:30616"/>
    </ligand>
</feature>
<dbReference type="SUPFAM" id="SSF51246">
    <property type="entry name" value="Rudiment single hybrid motif"/>
    <property type="match status" value="1"/>
</dbReference>
<comment type="caution">
    <text evidence="8">The sequence shown here is derived from an EMBL/GenBank/DDBJ whole genome shotgun (WGS) entry which is preliminary data.</text>
</comment>
<keyword evidence="2 5" id="KW-0547">Nucleotide-binding</keyword>
<dbReference type="GO" id="GO:0004638">
    <property type="term" value="F:phosphoribosylaminoimidazole carboxylase activity"/>
    <property type="evidence" value="ECO:0007669"/>
    <property type="project" value="InterPro"/>
</dbReference>
<dbReference type="FunFam" id="3.40.50.20:FF:000016">
    <property type="entry name" value="N5-carboxyaminoimidazole ribonucleotide synthase"/>
    <property type="match status" value="1"/>
</dbReference>
<feature type="domain" description="ATP-grasp" evidence="7">
    <location>
        <begin position="110"/>
        <end position="296"/>
    </location>
</feature>
<dbReference type="NCBIfam" id="NF004676">
    <property type="entry name" value="PRK06019.1-2"/>
    <property type="match status" value="1"/>
</dbReference>
<dbReference type="PANTHER" id="PTHR11609:SF5">
    <property type="entry name" value="PHOSPHORIBOSYLAMINOIMIDAZOLE CARBOXYLASE"/>
    <property type="match status" value="1"/>
</dbReference>
<dbReference type="PANTHER" id="PTHR11609">
    <property type="entry name" value="PURINE BIOSYNTHESIS PROTEIN 6/7, PUR6/7"/>
    <property type="match status" value="1"/>
</dbReference>
<dbReference type="FunFam" id="3.30.470.20:FF:000029">
    <property type="entry name" value="N5-carboxyaminoimidazole ribonucleotide synthase"/>
    <property type="match status" value="1"/>
</dbReference>
<dbReference type="FunFam" id="3.30.1490.20:FF:000015">
    <property type="entry name" value="N5-carboxyaminoimidazole ribonucleotide synthase"/>
    <property type="match status" value="1"/>
</dbReference>
<keyword evidence="1 5" id="KW-0436">Ligase</keyword>
<comment type="similarity">
    <text evidence="5 6">Belongs to the PurK/PurT family.</text>
</comment>
<feature type="binding site" evidence="5">
    <location>
        <position position="106"/>
    </location>
    <ligand>
        <name>ATP</name>
        <dbReference type="ChEBI" id="CHEBI:30616"/>
    </ligand>
</feature>
<feature type="binding site" evidence="5">
    <location>
        <begin position="151"/>
        <end position="157"/>
    </location>
    <ligand>
        <name>ATP</name>
        <dbReference type="ChEBI" id="CHEBI:30616"/>
    </ligand>
</feature>
<sequence>MTTISPGGHIGILGDGQLGRMMAIAAAEMGYFVHIFGPEENSPAAQVSHRSTVASYSDKDALKAFAETVDVVTLEFENIPTDTVRFLNDIVPVRPGAKVLEITQDRLFEKSFINNLGIETAIFANVESMDELIQAIRQIKTPAILKTRRLGYDGKGQVKITESSDLDDVWAGMKNTPSILEGLVNFKMEISVIIARNALGKTAAFCPVENRHKNHILDITLAPADIPDWLTEKAIEIAEKIAIKIDLVGMIAVEMFISQDNQIVVNELAPRPHNSGHWTIEGCATSQFRQIIRAVCGLPLGDPAHHSNAVMTNLIGDDVQRWGALLEDPENNLHLYGKKEAREGRKMGHVTRLLPLNQKPKA</sequence>
<name>A0A6L8WAI2_9PROT</name>
<evidence type="ECO:0000256" key="3">
    <source>
        <dbReference type="ARBA" id="ARBA00022755"/>
    </source>
</evidence>
<dbReference type="InterPro" id="IPR054350">
    <property type="entry name" value="PurT/PurK_preATP-grasp"/>
</dbReference>
<dbReference type="PROSITE" id="PS50975">
    <property type="entry name" value="ATP_GRASP"/>
    <property type="match status" value="1"/>
</dbReference>
<dbReference type="SUPFAM" id="SSF52440">
    <property type="entry name" value="PreATP-grasp domain"/>
    <property type="match status" value="1"/>
</dbReference>
<evidence type="ECO:0000256" key="1">
    <source>
        <dbReference type="ARBA" id="ARBA00022598"/>
    </source>
</evidence>
<feature type="binding site" evidence="5">
    <location>
        <position position="189"/>
    </location>
    <ligand>
        <name>ATP</name>
        <dbReference type="ChEBI" id="CHEBI:30616"/>
    </ligand>
</feature>
<dbReference type="Pfam" id="PF02222">
    <property type="entry name" value="ATP-grasp"/>
    <property type="match status" value="1"/>
</dbReference>
<comment type="function">
    <text evidence="6">Catalyzes the ATP-dependent conversion of 5-aminoimidazole ribonucleotide (AIR) and HCO(3)- to N5-carboxyaminoimidazole ribonucleotide (N5-CAIR).</text>
</comment>
<dbReference type="InterPro" id="IPR013815">
    <property type="entry name" value="ATP_grasp_subdomain_1"/>
</dbReference>
<dbReference type="Gene3D" id="3.40.50.20">
    <property type="match status" value="1"/>
</dbReference>
<keyword evidence="9" id="KW-1185">Reference proteome</keyword>
<reference evidence="8 9" key="1">
    <citation type="submission" date="2019-12" db="EMBL/GenBank/DDBJ databases">
        <title>Snethiella sp. nov. sp. isolated from sea sand.</title>
        <authorList>
            <person name="Kim J."/>
            <person name="Jeong S.E."/>
            <person name="Jung H.S."/>
            <person name="Jeon C.O."/>
        </authorList>
    </citation>
    <scope>NUCLEOTIDE SEQUENCE [LARGE SCALE GENOMIC DNA]</scope>
    <source>
        <strain evidence="8 9">DP05</strain>
    </source>
</reference>
<protein>
    <recommendedName>
        <fullName evidence="5 6">N5-carboxyaminoimidazole ribonucleotide synthase</fullName>
        <shortName evidence="5 6">N5-CAIR synthase</shortName>
        <ecNumber evidence="5 6">6.3.4.18</ecNumber>
    </recommendedName>
    <alternativeName>
        <fullName evidence="5 6">5-(carboxyamino)imidazole ribonucleotide synthetase</fullName>
    </alternativeName>
</protein>
<dbReference type="AlphaFoldDB" id="A0A6L8WAI2"/>
<dbReference type="Pfam" id="PF17769">
    <property type="entry name" value="PurK_C"/>
    <property type="match status" value="1"/>
</dbReference>
<dbReference type="SUPFAM" id="SSF56059">
    <property type="entry name" value="Glutathione synthetase ATP-binding domain-like"/>
    <property type="match status" value="1"/>
</dbReference>
<dbReference type="InterPro" id="IPR011054">
    <property type="entry name" value="Rudment_hybrid_motif"/>
</dbReference>
<dbReference type="HAMAP" id="MF_01928">
    <property type="entry name" value="PurK"/>
    <property type="match status" value="1"/>
</dbReference>
<dbReference type="GO" id="GO:0005524">
    <property type="term" value="F:ATP binding"/>
    <property type="evidence" value="ECO:0007669"/>
    <property type="project" value="UniProtKB-UniRule"/>
</dbReference>
<dbReference type="InterPro" id="IPR003135">
    <property type="entry name" value="ATP-grasp_carboxylate-amine"/>
</dbReference>
<dbReference type="GO" id="GO:0046872">
    <property type="term" value="F:metal ion binding"/>
    <property type="evidence" value="ECO:0007669"/>
    <property type="project" value="InterPro"/>
</dbReference>
<gene>
    <name evidence="5 6" type="primary">purK</name>
    <name evidence="8" type="ORF">GQE98_15205</name>
</gene>
<evidence type="ECO:0000313" key="8">
    <source>
        <dbReference type="EMBL" id="MZR31985.1"/>
    </source>
</evidence>
<dbReference type="InterPro" id="IPR011761">
    <property type="entry name" value="ATP-grasp"/>
</dbReference>
<feature type="binding site" evidence="5">
    <location>
        <position position="146"/>
    </location>
    <ligand>
        <name>ATP</name>
        <dbReference type="ChEBI" id="CHEBI:30616"/>
    </ligand>
</feature>
<dbReference type="InterPro" id="IPR040686">
    <property type="entry name" value="PurK_C"/>
</dbReference>
<feature type="binding site" evidence="5">
    <location>
        <position position="212"/>
    </location>
    <ligand>
        <name>ATP</name>
        <dbReference type="ChEBI" id="CHEBI:30616"/>
    </ligand>
</feature>
<dbReference type="GO" id="GO:0005829">
    <property type="term" value="C:cytosol"/>
    <property type="evidence" value="ECO:0007669"/>
    <property type="project" value="TreeGrafter"/>
</dbReference>
<dbReference type="Gene3D" id="3.30.1490.20">
    <property type="entry name" value="ATP-grasp fold, A domain"/>
    <property type="match status" value="1"/>
</dbReference>
<dbReference type="EMBL" id="WTUW01000009">
    <property type="protein sequence ID" value="MZR31985.1"/>
    <property type="molecule type" value="Genomic_DNA"/>
</dbReference>
<comment type="pathway">
    <text evidence="5 6">Purine metabolism; IMP biosynthesis via de novo pathway; 5-amino-1-(5-phospho-D-ribosyl)imidazole-4-carboxylate from 5-amino-1-(5-phospho-D-ribosyl)imidazole (N5-CAIR route): step 1/2.</text>
</comment>
<dbReference type="RefSeq" id="WP_161316564.1">
    <property type="nucleotide sequence ID" value="NZ_WTUW01000009.1"/>
</dbReference>
<dbReference type="GO" id="GO:0034028">
    <property type="term" value="F:5-(carboxyamino)imidazole ribonucleotide synthase activity"/>
    <property type="evidence" value="ECO:0007669"/>
    <property type="project" value="UniProtKB-UniRule"/>
</dbReference>
<comment type="function">
    <text evidence="5">Catalyzes the ATP-dependent conversion of 5-aminoimidazole ribonucleotide (AIR) and HCO(3)(-) to N5-carboxyaminoimidazole ribonucleotide (N5-CAIR).</text>
</comment>